<name>A0A8J3AJL4_9BIFI</name>
<comment type="caution">
    <text evidence="2">The sequence shown here is derived from an EMBL/GenBank/DDBJ whole genome shotgun (WGS) entry which is preliminary data.</text>
</comment>
<keyword evidence="1" id="KW-0472">Membrane</keyword>
<keyword evidence="3" id="KW-1185">Reference proteome</keyword>
<evidence type="ECO:0000313" key="2">
    <source>
        <dbReference type="EMBL" id="GGI14708.1"/>
    </source>
</evidence>
<dbReference type="EMBL" id="BMDH01000003">
    <property type="protein sequence ID" value="GGI14708.1"/>
    <property type="molecule type" value="Genomic_DNA"/>
</dbReference>
<protein>
    <submittedName>
        <fullName evidence="2">Uncharacterized protein</fullName>
    </submittedName>
</protein>
<sequence length="78" mass="7887">MLGTVIVAAAGANVLTQALDLFSQFATVGGALWGIWGIIVLASGLKDQNGPQIQSGVWQLVGGGLIVAAALLFHSVTL</sequence>
<keyword evidence="1" id="KW-0812">Transmembrane</keyword>
<keyword evidence="1" id="KW-1133">Transmembrane helix</keyword>
<dbReference type="RefSeq" id="WP_188355510.1">
    <property type="nucleotide sequence ID" value="NZ_BMDH01000003.1"/>
</dbReference>
<gene>
    <name evidence="2" type="ORF">GCM10007377_12270</name>
</gene>
<accession>A0A8J3AJL4</accession>
<feature type="transmembrane region" description="Helical" evidence="1">
    <location>
        <begin position="57"/>
        <end position="76"/>
    </location>
</feature>
<proteinExistence type="predicted"/>
<dbReference type="Proteomes" id="UP000619536">
    <property type="component" value="Unassembled WGS sequence"/>
</dbReference>
<dbReference type="AlphaFoldDB" id="A0A8J3AJL4"/>
<feature type="transmembrane region" description="Helical" evidence="1">
    <location>
        <begin position="28"/>
        <end position="45"/>
    </location>
</feature>
<reference evidence="2" key="2">
    <citation type="submission" date="2020-09" db="EMBL/GenBank/DDBJ databases">
        <authorList>
            <person name="Sun Q."/>
            <person name="Sedlacek I."/>
        </authorList>
    </citation>
    <scope>NUCLEOTIDE SEQUENCE</scope>
    <source>
        <strain evidence="2">CCM 8606</strain>
    </source>
</reference>
<organism evidence="2 3">
    <name type="scientific">Galliscardovia ingluviei</name>
    <dbReference type="NCBI Taxonomy" id="1769422"/>
    <lineage>
        <taxon>Bacteria</taxon>
        <taxon>Bacillati</taxon>
        <taxon>Actinomycetota</taxon>
        <taxon>Actinomycetes</taxon>
        <taxon>Bifidobacteriales</taxon>
        <taxon>Bifidobacteriaceae</taxon>
        <taxon>Galliscardovia</taxon>
    </lineage>
</organism>
<reference evidence="2" key="1">
    <citation type="journal article" date="2014" name="Int. J. Syst. Evol. Microbiol.">
        <title>Complete genome sequence of Corynebacterium casei LMG S-19264T (=DSM 44701T), isolated from a smear-ripened cheese.</title>
        <authorList>
            <consortium name="US DOE Joint Genome Institute (JGI-PGF)"/>
            <person name="Walter F."/>
            <person name="Albersmeier A."/>
            <person name="Kalinowski J."/>
            <person name="Ruckert C."/>
        </authorList>
    </citation>
    <scope>NUCLEOTIDE SEQUENCE</scope>
    <source>
        <strain evidence="2">CCM 8606</strain>
    </source>
</reference>
<evidence type="ECO:0000256" key="1">
    <source>
        <dbReference type="SAM" id="Phobius"/>
    </source>
</evidence>
<evidence type="ECO:0000313" key="3">
    <source>
        <dbReference type="Proteomes" id="UP000619536"/>
    </source>
</evidence>